<evidence type="ECO:0000256" key="3">
    <source>
        <dbReference type="ARBA" id="ARBA00022679"/>
    </source>
</evidence>
<feature type="transmembrane region" description="Helical" evidence="8">
    <location>
        <begin position="40"/>
        <end position="57"/>
    </location>
</feature>
<keyword evidence="6 8" id="KW-0472">Membrane</keyword>
<evidence type="ECO:0000256" key="1">
    <source>
        <dbReference type="ARBA" id="ARBA00004651"/>
    </source>
</evidence>
<dbReference type="NCBIfam" id="TIGR00546">
    <property type="entry name" value="lnt"/>
    <property type="match status" value="1"/>
</dbReference>
<feature type="transmembrane region" description="Helical" evidence="8">
    <location>
        <begin position="331"/>
        <end position="349"/>
    </location>
</feature>
<dbReference type="SUPFAM" id="SSF56317">
    <property type="entry name" value="Carbon-nitrogen hydrolase"/>
    <property type="match status" value="1"/>
</dbReference>
<dbReference type="InterPro" id="IPR003010">
    <property type="entry name" value="C-N_Hydrolase"/>
</dbReference>
<keyword evidence="3" id="KW-0808">Transferase</keyword>
<dbReference type="Pfam" id="PF00795">
    <property type="entry name" value="CN_hydrolase"/>
    <property type="match status" value="1"/>
</dbReference>
<feature type="non-terminal residue" evidence="10">
    <location>
        <position position="1"/>
    </location>
</feature>
<dbReference type="PROSITE" id="PS50263">
    <property type="entry name" value="CN_HYDROLASE"/>
    <property type="match status" value="1"/>
</dbReference>
<evidence type="ECO:0000256" key="5">
    <source>
        <dbReference type="ARBA" id="ARBA00022989"/>
    </source>
</evidence>
<protein>
    <recommendedName>
        <fullName evidence="9">CN hydrolase domain-containing protein</fullName>
    </recommendedName>
</protein>
<evidence type="ECO:0000313" key="10">
    <source>
        <dbReference type="EMBL" id="SVB79320.1"/>
    </source>
</evidence>
<keyword evidence="7" id="KW-0012">Acyltransferase</keyword>
<sequence>TDYLSLLQIMELGGSYILALWVISINVILYTMIQNKLPKSTFGILILVFLGLMVMGSNRMKAYENFDPVFDIAVLQPNIDPNEKWDHSKKEKTIAIMDSLHAEAQNLNPDLIVFPETALPAYLRLNPKIRNVIQSRVDSSGIPVLSGTVDRRFGLDGEKEYFNSTMLLLPENKYRMYEKIHLVPFAEYIPFSNRFPLLKKFNFGQGNFSHGNEFVVYEWDSIRFSSLICYESSIPGICRRFVQQGADILMILTNDGWLGKTAGPYQHYQVAILRAIENRVSVVRSANTGISGVILANGRTVHNEPLGEQAVFKSSISRGNAGSIYSRFGDVFSLVCFVIFVYLGPISCLRKKY</sequence>
<accession>A0A382GW93</accession>
<feature type="transmembrane region" description="Helical" evidence="8">
    <location>
        <begin position="12"/>
        <end position="33"/>
    </location>
</feature>
<keyword evidence="5 8" id="KW-1133">Transmembrane helix</keyword>
<dbReference type="GO" id="GO:0005886">
    <property type="term" value="C:plasma membrane"/>
    <property type="evidence" value="ECO:0007669"/>
    <property type="project" value="UniProtKB-SubCell"/>
</dbReference>
<dbReference type="PANTHER" id="PTHR38686">
    <property type="entry name" value="APOLIPOPROTEIN N-ACYLTRANSFERASE"/>
    <property type="match status" value="1"/>
</dbReference>
<dbReference type="InterPro" id="IPR036526">
    <property type="entry name" value="C-N_Hydrolase_sf"/>
</dbReference>
<evidence type="ECO:0000259" key="9">
    <source>
        <dbReference type="PROSITE" id="PS50263"/>
    </source>
</evidence>
<organism evidence="10">
    <name type="scientific">marine metagenome</name>
    <dbReference type="NCBI Taxonomy" id="408172"/>
    <lineage>
        <taxon>unclassified sequences</taxon>
        <taxon>metagenomes</taxon>
        <taxon>ecological metagenomes</taxon>
    </lineage>
</organism>
<name>A0A382GW93_9ZZZZ</name>
<evidence type="ECO:0000256" key="8">
    <source>
        <dbReference type="SAM" id="Phobius"/>
    </source>
</evidence>
<dbReference type="CDD" id="cd07571">
    <property type="entry name" value="ALP_N-acyl_transferase"/>
    <property type="match status" value="1"/>
</dbReference>
<dbReference type="InterPro" id="IPR004563">
    <property type="entry name" value="Apolipo_AcylTrfase"/>
</dbReference>
<dbReference type="AlphaFoldDB" id="A0A382GW93"/>
<dbReference type="GO" id="GO:0042158">
    <property type="term" value="P:lipoprotein biosynthetic process"/>
    <property type="evidence" value="ECO:0007669"/>
    <property type="project" value="InterPro"/>
</dbReference>
<evidence type="ECO:0000256" key="7">
    <source>
        <dbReference type="ARBA" id="ARBA00023315"/>
    </source>
</evidence>
<gene>
    <name evidence="10" type="ORF">METZ01_LOCUS232174</name>
</gene>
<dbReference type="GO" id="GO:0016410">
    <property type="term" value="F:N-acyltransferase activity"/>
    <property type="evidence" value="ECO:0007669"/>
    <property type="project" value="InterPro"/>
</dbReference>
<dbReference type="Gene3D" id="3.60.110.10">
    <property type="entry name" value="Carbon-nitrogen hydrolase"/>
    <property type="match status" value="1"/>
</dbReference>
<evidence type="ECO:0000256" key="4">
    <source>
        <dbReference type="ARBA" id="ARBA00022692"/>
    </source>
</evidence>
<keyword evidence="4 8" id="KW-0812">Transmembrane</keyword>
<keyword evidence="2" id="KW-1003">Cell membrane</keyword>
<proteinExistence type="predicted"/>
<reference evidence="10" key="1">
    <citation type="submission" date="2018-05" db="EMBL/GenBank/DDBJ databases">
        <authorList>
            <person name="Lanie J.A."/>
            <person name="Ng W.-L."/>
            <person name="Kazmierczak K.M."/>
            <person name="Andrzejewski T.M."/>
            <person name="Davidsen T.M."/>
            <person name="Wayne K.J."/>
            <person name="Tettelin H."/>
            <person name="Glass J.I."/>
            <person name="Rusch D."/>
            <person name="Podicherti R."/>
            <person name="Tsui H.-C.T."/>
            <person name="Winkler M.E."/>
        </authorList>
    </citation>
    <scope>NUCLEOTIDE SEQUENCE</scope>
</reference>
<feature type="domain" description="CN hydrolase" evidence="9">
    <location>
        <begin position="75"/>
        <end position="318"/>
    </location>
</feature>
<dbReference type="PANTHER" id="PTHR38686:SF1">
    <property type="entry name" value="APOLIPOPROTEIN N-ACYLTRANSFERASE"/>
    <property type="match status" value="1"/>
</dbReference>
<comment type="subcellular location">
    <subcellularLocation>
        <location evidence="1">Cell membrane</location>
        <topology evidence="1">Multi-pass membrane protein</topology>
    </subcellularLocation>
</comment>
<evidence type="ECO:0000256" key="2">
    <source>
        <dbReference type="ARBA" id="ARBA00022475"/>
    </source>
</evidence>
<dbReference type="EMBL" id="UINC01057782">
    <property type="protein sequence ID" value="SVB79320.1"/>
    <property type="molecule type" value="Genomic_DNA"/>
</dbReference>
<evidence type="ECO:0000256" key="6">
    <source>
        <dbReference type="ARBA" id="ARBA00023136"/>
    </source>
</evidence>